<reference evidence="7 8" key="1">
    <citation type="submission" date="2018-05" db="EMBL/GenBank/DDBJ databases">
        <authorList>
            <person name="Goeker M."/>
            <person name="Huntemann M."/>
            <person name="Clum A."/>
            <person name="Pillay M."/>
            <person name="Palaniappan K."/>
            <person name="Varghese N."/>
            <person name="Mikhailova N."/>
            <person name="Stamatis D."/>
            <person name="Reddy T."/>
            <person name="Daum C."/>
            <person name="Shapiro N."/>
            <person name="Ivanova N."/>
            <person name="Kyrpides N."/>
            <person name="Woyke T."/>
        </authorList>
    </citation>
    <scope>NUCLEOTIDE SEQUENCE [LARGE SCALE GENOMIC DNA]</scope>
    <source>
        <strain evidence="7 8">DSM 26524</strain>
    </source>
</reference>
<evidence type="ECO:0000313" key="7">
    <source>
        <dbReference type="EMBL" id="PWJ78970.1"/>
    </source>
</evidence>
<keyword evidence="2" id="KW-0858">Xylan degradation</keyword>
<dbReference type="PANTHER" id="PTHR43772:SF2">
    <property type="entry name" value="PUTATIVE (AFU_ORTHOLOGUE AFUA_2G04480)-RELATED"/>
    <property type="match status" value="1"/>
</dbReference>
<evidence type="ECO:0000256" key="3">
    <source>
        <dbReference type="ARBA" id="ARBA00022801"/>
    </source>
</evidence>
<dbReference type="Gene3D" id="2.60.120.260">
    <property type="entry name" value="Galactose-binding domain-like"/>
    <property type="match status" value="1"/>
</dbReference>
<proteinExistence type="inferred from homology"/>
<dbReference type="GO" id="GO:0045493">
    <property type="term" value="P:xylan catabolic process"/>
    <property type="evidence" value="ECO:0007669"/>
    <property type="project" value="UniProtKB-KW"/>
</dbReference>
<dbReference type="EMBL" id="QGGY01000001">
    <property type="protein sequence ID" value="PWJ78970.1"/>
    <property type="molecule type" value="Genomic_DNA"/>
</dbReference>
<dbReference type="RefSeq" id="WP_109624405.1">
    <property type="nucleotide sequence ID" value="NZ_JANKBI010000001.1"/>
</dbReference>
<dbReference type="CDD" id="cd18620">
    <property type="entry name" value="GH43_XylA-like"/>
    <property type="match status" value="1"/>
</dbReference>
<comment type="caution">
    <text evidence="7">The sequence shown here is derived from an EMBL/GenBank/DDBJ whole genome shotgun (WGS) entry which is preliminary data.</text>
</comment>
<keyword evidence="3 6" id="KW-0378">Hydrolase</keyword>
<keyword evidence="2" id="KW-0624">Polysaccharide degradation</keyword>
<sequence>MKKQAFNPYLPSCEYIPDGEPYVFGDRLYVYGSHDKFNGEAFCMNDYVCWSAPVDDLSDWRCEGVIYRRSQDPRNADGTHYMYAPDIVRGPDGRYYLYYTLDMIGIMAVAAGDSPTGPFEYYGEVRHASGAAVGEAKGDIYQFDPGVLLDDDGRVFLYTGFGAPVSESSEEKFMHGRRYEGAYCMELESDMLTVKGEPVCIIPQVSYSAGTEFEGHAFFEASSIRKTGGTYYFIYSSINSHELCYAVSRYPDRGYSYGGTVVSNGDVGLNGWTTKHSSNYIGNNHGGMVRVKDQWYIFYHRHTNQHAFSRQGCAEPIEFDKNGRILQAEITSCGLNGKPLRGTGRYEASIACSLFSKDGAGFIYEIGDLSVHPYFTQTGEDREEQGDQYIANMQDGAVAGFKYFDLTETRRIRIEISGNGKGYMEVMSGPEGSVCCRIPVDTGNPAAVMESKLNLHDDRAQLYFRFTGEGSINFHSFELES</sequence>
<keyword evidence="5 6" id="KW-0326">Glycosidase</keyword>
<dbReference type="InterPro" id="IPR006710">
    <property type="entry name" value="Glyco_hydro_43"/>
</dbReference>
<dbReference type="Proteomes" id="UP000245412">
    <property type="component" value="Unassembled WGS sequence"/>
</dbReference>
<dbReference type="AlphaFoldDB" id="A0AB73T9T2"/>
<dbReference type="GO" id="GO:0004553">
    <property type="term" value="F:hydrolase activity, hydrolyzing O-glycosyl compounds"/>
    <property type="evidence" value="ECO:0007669"/>
    <property type="project" value="InterPro"/>
</dbReference>
<protein>
    <submittedName>
        <fullName evidence="7">Glycosyl hydrolase family 43</fullName>
    </submittedName>
</protein>
<accession>A0AB73T9T2</accession>
<keyword evidence="8" id="KW-1185">Reference proteome</keyword>
<dbReference type="SUPFAM" id="SSF75005">
    <property type="entry name" value="Arabinanase/levansucrase/invertase"/>
    <property type="match status" value="1"/>
</dbReference>
<dbReference type="Pfam" id="PF04616">
    <property type="entry name" value="Glyco_hydro_43"/>
    <property type="match status" value="1"/>
</dbReference>
<evidence type="ECO:0000256" key="6">
    <source>
        <dbReference type="RuleBase" id="RU361187"/>
    </source>
</evidence>
<name>A0AB73T9T2_9FIRM</name>
<keyword evidence="4" id="KW-0119">Carbohydrate metabolism</keyword>
<gene>
    <name evidence="7" type="ORF">C7383_101346</name>
</gene>
<evidence type="ECO:0000256" key="2">
    <source>
        <dbReference type="ARBA" id="ARBA00022651"/>
    </source>
</evidence>
<organism evidence="7 8">
    <name type="scientific">Murimonas intestini</name>
    <dbReference type="NCBI Taxonomy" id="1337051"/>
    <lineage>
        <taxon>Bacteria</taxon>
        <taxon>Bacillati</taxon>
        <taxon>Bacillota</taxon>
        <taxon>Clostridia</taxon>
        <taxon>Lachnospirales</taxon>
        <taxon>Lachnospiraceae</taxon>
        <taxon>Murimonas</taxon>
    </lineage>
</organism>
<dbReference type="InterPro" id="IPR023296">
    <property type="entry name" value="Glyco_hydro_beta-prop_sf"/>
</dbReference>
<dbReference type="PANTHER" id="PTHR43772">
    <property type="entry name" value="ENDO-1,4-BETA-XYLANASE"/>
    <property type="match status" value="1"/>
</dbReference>
<evidence type="ECO:0000256" key="4">
    <source>
        <dbReference type="ARBA" id="ARBA00023277"/>
    </source>
</evidence>
<evidence type="ECO:0000256" key="5">
    <source>
        <dbReference type="ARBA" id="ARBA00023295"/>
    </source>
</evidence>
<dbReference type="InterPro" id="IPR052176">
    <property type="entry name" value="Glycosyl_Hydrlase_43_Enz"/>
</dbReference>
<comment type="similarity">
    <text evidence="1 6">Belongs to the glycosyl hydrolase 43 family.</text>
</comment>
<dbReference type="Gene3D" id="2.115.10.20">
    <property type="entry name" value="Glycosyl hydrolase domain, family 43"/>
    <property type="match status" value="1"/>
</dbReference>
<evidence type="ECO:0000256" key="1">
    <source>
        <dbReference type="ARBA" id="ARBA00009865"/>
    </source>
</evidence>
<evidence type="ECO:0000313" key="8">
    <source>
        <dbReference type="Proteomes" id="UP000245412"/>
    </source>
</evidence>